<dbReference type="PIRSF" id="PIRSF034981">
    <property type="entry name" value="Eut_put"/>
    <property type="match status" value="1"/>
</dbReference>
<name>A0A1T5M1A1_9FIRM</name>
<accession>A0A1T5M1A1</accession>
<dbReference type="InterPro" id="IPR013372">
    <property type="entry name" value="Eut_put"/>
</dbReference>
<reference evidence="3" key="1">
    <citation type="submission" date="2017-02" db="EMBL/GenBank/DDBJ databases">
        <authorList>
            <person name="Varghese N."/>
            <person name="Submissions S."/>
        </authorList>
    </citation>
    <scope>NUCLEOTIDE SEQUENCE [LARGE SCALE GENOMIC DNA]</scope>
    <source>
        <strain evidence="3">M1</strain>
    </source>
</reference>
<feature type="coiled-coil region" evidence="1">
    <location>
        <begin position="160"/>
        <end position="187"/>
    </location>
</feature>
<keyword evidence="3" id="KW-1185">Reference proteome</keyword>
<protein>
    <submittedName>
        <fullName evidence="2">Ethanolamine utilization protein</fullName>
    </submittedName>
</protein>
<dbReference type="EMBL" id="FUZT01000009">
    <property type="protein sequence ID" value="SKC81578.1"/>
    <property type="molecule type" value="Genomic_DNA"/>
</dbReference>
<gene>
    <name evidence="2" type="ORF">SAMN02194393_03631</name>
</gene>
<dbReference type="Proteomes" id="UP000190285">
    <property type="component" value="Unassembled WGS sequence"/>
</dbReference>
<keyword evidence="1" id="KW-0175">Coiled coil</keyword>
<organism evidence="2 3">
    <name type="scientific">Maledivibacter halophilus</name>
    <dbReference type="NCBI Taxonomy" id="36842"/>
    <lineage>
        <taxon>Bacteria</taxon>
        <taxon>Bacillati</taxon>
        <taxon>Bacillota</taxon>
        <taxon>Clostridia</taxon>
        <taxon>Peptostreptococcales</taxon>
        <taxon>Caminicellaceae</taxon>
        <taxon>Maledivibacter</taxon>
    </lineage>
</organism>
<evidence type="ECO:0000313" key="2">
    <source>
        <dbReference type="EMBL" id="SKC81578.1"/>
    </source>
</evidence>
<evidence type="ECO:0000256" key="1">
    <source>
        <dbReference type="SAM" id="Coils"/>
    </source>
</evidence>
<proteinExistence type="predicted"/>
<sequence>MVDNLSKIIAQEVLKRIKESENYMDIVRSKKLLILDNSSNKENYADVYFKKTKVKFLNESCIEELDSFKYIIAPNLSNKDLAGIALGIEKSNISRFIIEGILRGKKIIAIEDGIEYKKFKERSNLNFFRIFEEYQEKIMKFGISVVKRENLYMIFKEKETKNFSKKLDGLKENLDEALLNKKVIIEKDIYNAYNIGYKNICINKKSIITPLAVDYIKSNKINIRYK</sequence>
<dbReference type="STRING" id="36842.SAMN02194393_03631"/>
<evidence type="ECO:0000313" key="3">
    <source>
        <dbReference type="Proteomes" id="UP000190285"/>
    </source>
</evidence>
<dbReference type="AlphaFoldDB" id="A0A1T5M1A1"/>